<organism evidence="1 2">
    <name type="scientific">Smallanthus sonchifolius</name>
    <dbReference type="NCBI Taxonomy" id="185202"/>
    <lineage>
        <taxon>Eukaryota</taxon>
        <taxon>Viridiplantae</taxon>
        <taxon>Streptophyta</taxon>
        <taxon>Embryophyta</taxon>
        <taxon>Tracheophyta</taxon>
        <taxon>Spermatophyta</taxon>
        <taxon>Magnoliopsida</taxon>
        <taxon>eudicotyledons</taxon>
        <taxon>Gunneridae</taxon>
        <taxon>Pentapetalae</taxon>
        <taxon>asterids</taxon>
        <taxon>campanulids</taxon>
        <taxon>Asterales</taxon>
        <taxon>Asteraceae</taxon>
        <taxon>Asteroideae</taxon>
        <taxon>Heliantheae alliance</taxon>
        <taxon>Millerieae</taxon>
        <taxon>Smallanthus</taxon>
    </lineage>
</organism>
<proteinExistence type="predicted"/>
<evidence type="ECO:0000313" key="1">
    <source>
        <dbReference type="EMBL" id="KAI3761196.1"/>
    </source>
</evidence>
<protein>
    <submittedName>
        <fullName evidence="1">Uncharacterized protein</fullName>
    </submittedName>
</protein>
<keyword evidence="2" id="KW-1185">Reference proteome</keyword>
<reference evidence="1 2" key="2">
    <citation type="journal article" date="2022" name="Mol. Ecol. Resour.">
        <title>The genomes of chicory, endive, great burdock and yacon provide insights into Asteraceae paleo-polyploidization history and plant inulin production.</title>
        <authorList>
            <person name="Fan W."/>
            <person name="Wang S."/>
            <person name="Wang H."/>
            <person name="Wang A."/>
            <person name="Jiang F."/>
            <person name="Liu H."/>
            <person name="Zhao H."/>
            <person name="Xu D."/>
            <person name="Zhang Y."/>
        </authorList>
    </citation>
    <scope>NUCLEOTIDE SEQUENCE [LARGE SCALE GENOMIC DNA]</scope>
    <source>
        <strain evidence="2">cv. Yunnan</strain>
        <tissue evidence="1">Leaves</tissue>
    </source>
</reference>
<name>A0ACB9ER69_9ASTR</name>
<reference evidence="2" key="1">
    <citation type="journal article" date="2022" name="Mol. Ecol. Resour.">
        <title>The genomes of chicory, endive, great burdock and yacon provide insights into Asteraceae palaeo-polyploidization history and plant inulin production.</title>
        <authorList>
            <person name="Fan W."/>
            <person name="Wang S."/>
            <person name="Wang H."/>
            <person name="Wang A."/>
            <person name="Jiang F."/>
            <person name="Liu H."/>
            <person name="Zhao H."/>
            <person name="Xu D."/>
            <person name="Zhang Y."/>
        </authorList>
    </citation>
    <scope>NUCLEOTIDE SEQUENCE [LARGE SCALE GENOMIC DNA]</scope>
    <source>
        <strain evidence="2">cv. Yunnan</strain>
    </source>
</reference>
<evidence type="ECO:0000313" key="2">
    <source>
        <dbReference type="Proteomes" id="UP001056120"/>
    </source>
</evidence>
<dbReference type="EMBL" id="CM042034">
    <property type="protein sequence ID" value="KAI3761196.1"/>
    <property type="molecule type" value="Genomic_DNA"/>
</dbReference>
<comment type="caution">
    <text evidence="1">The sequence shown here is derived from an EMBL/GenBank/DDBJ whole genome shotgun (WGS) entry which is preliminary data.</text>
</comment>
<accession>A0ACB9ER69</accession>
<gene>
    <name evidence="1" type="ORF">L1987_51607</name>
</gene>
<sequence>MNRKNDQKKKKTDHELRKKLAFTALSVIYNFLTGNLLGLIGDAINHFSDYNTAIRMYIFRPWGKEREEWEVPGISLSSSPALKGKQKASGDFKSLNDMFWDSEVSGSGGKAAATDGGSAKGGGKKKGKKGVSCGLRF</sequence>
<dbReference type="Proteomes" id="UP001056120">
    <property type="component" value="Linkage Group LG17"/>
</dbReference>